<name>A0A8J1XTF9_OWEFU</name>
<dbReference type="GO" id="GO:0004930">
    <property type="term" value="F:G protein-coupled receptor activity"/>
    <property type="evidence" value="ECO:0007669"/>
    <property type="project" value="InterPro"/>
</dbReference>
<evidence type="ECO:0000313" key="6">
    <source>
        <dbReference type="Proteomes" id="UP000749559"/>
    </source>
</evidence>
<dbReference type="SUPFAM" id="SSF81321">
    <property type="entry name" value="Family A G protein-coupled receptor-like"/>
    <property type="match status" value="1"/>
</dbReference>
<dbReference type="InterPro" id="IPR000276">
    <property type="entry name" value="GPCR_Rhodpsn"/>
</dbReference>
<proteinExistence type="predicted"/>
<dbReference type="Gene3D" id="1.20.1070.10">
    <property type="entry name" value="Rhodopsin 7-helix transmembrane proteins"/>
    <property type="match status" value="1"/>
</dbReference>
<protein>
    <submittedName>
        <fullName evidence="5">Uncharacterized protein</fullName>
    </submittedName>
</protein>
<dbReference type="GO" id="GO:0016020">
    <property type="term" value="C:membrane"/>
    <property type="evidence" value="ECO:0007669"/>
    <property type="project" value="UniProtKB-SubCell"/>
</dbReference>
<evidence type="ECO:0000256" key="3">
    <source>
        <dbReference type="ARBA" id="ARBA00022989"/>
    </source>
</evidence>
<dbReference type="InterPro" id="IPR052954">
    <property type="entry name" value="GPCR-Ligand_Int"/>
</dbReference>
<keyword evidence="3" id="KW-1133">Transmembrane helix</keyword>
<accession>A0A8J1XTF9</accession>
<dbReference type="OrthoDB" id="9990906at2759"/>
<keyword evidence="2" id="KW-0812">Transmembrane</keyword>
<dbReference type="PANTHER" id="PTHR46641">
    <property type="entry name" value="FMRFAMIDE RECEPTOR-RELATED"/>
    <property type="match status" value="1"/>
</dbReference>
<dbReference type="PROSITE" id="PS50262">
    <property type="entry name" value="G_PROTEIN_RECEP_F1_2"/>
    <property type="match status" value="1"/>
</dbReference>
<comment type="caution">
    <text evidence="5">The sequence shown here is derived from an EMBL/GenBank/DDBJ whole genome shotgun (WGS) entry which is preliminary data.</text>
</comment>
<gene>
    <name evidence="5" type="ORF">OFUS_LOCUS20739</name>
</gene>
<keyword evidence="6" id="KW-1185">Reference proteome</keyword>
<comment type="subcellular location">
    <subcellularLocation>
        <location evidence="1">Membrane</location>
    </subcellularLocation>
</comment>
<dbReference type="AlphaFoldDB" id="A0A8J1XTF9"/>
<dbReference type="InterPro" id="IPR017452">
    <property type="entry name" value="GPCR_Rhodpsn_7TM"/>
</dbReference>
<keyword evidence="4" id="KW-0472">Membrane</keyword>
<evidence type="ECO:0000313" key="5">
    <source>
        <dbReference type="EMBL" id="CAH1796314.1"/>
    </source>
</evidence>
<dbReference type="Pfam" id="PF00001">
    <property type="entry name" value="7tm_1"/>
    <property type="match status" value="1"/>
</dbReference>
<dbReference type="PANTHER" id="PTHR46641:SF25">
    <property type="entry name" value="CNMAMIDE RECEPTOR-RELATED"/>
    <property type="match status" value="1"/>
</dbReference>
<organism evidence="5 6">
    <name type="scientific">Owenia fusiformis</name>
    <name type="common">Polychaete worm</name>
    <dbReference type="NCBI Taxonomy" id="6347"/>
    <lineage>
        <taxon>Eukaryota</taxon>
        <taxon>Metazoa</taxon>
        <taxon>Spiralia</taxon>
        <taxon>Lophotrochozoa</taxon>
        <taxon>Annelida</taxon>
        <taxon>Polychaeta</taxon>
        <taxon>Sedentaria</taxon>
        <taxon>Canalipalpata</taxon>
        <taxon>Sabellida</taxon>
        <taxon>Oweniida</taxon>
        <taxon>Oweniidae</taxon>
        <taxon>Owenia</taxon>
    </lineage>
</organism>
<dbReference type="Proteomes" id="UP000749559">
    <property type="component" value="Unassembled WGS sequence"/>
</dbReference>
<dbReference type="EMBL" id="CAIIXF020000010">
    <property type="protein sequence ID" value="CAH1796314.1"/>
    <property type="molecule type" value="Genomic_DNA"/>
</dbReference>
<sequence>MLNITTLFMVAIGMNITDHINFTTDVMSINNSELLNASTINPTIMEIALTTKADDGAQEPKHRILAKEDYIEYKASQAIWKYVSPFLIFGGLIGNTLSIVVLMCSKMRYTTSSLYLTVLAVSDMTVLVIGLGRHWMRSVVGKDIREVEEWLCKAHLFLLYSAVDFSAWILVAVTVDRVITVYFPLQSKRISTRISTCITMTVIVVIIFLINGHFLFTHGTYYLYRGTAVFTYLCTYVDDNDFFHRIVWTWLDLTVASLLPFLMLIICNVLIIVQLMRSKKRRQEMNVSSSRTDHTRSMTIMLLAISFIFVILTSPIVIYEAGYQDFAKDRSPLGRARDALVWAIVNMFLYLNHAINFFMYCLSGSRFREEMRRLLCCTGMRRQTSYNGGYTKTSSLNLKGSMQSIATVSSHVSRKKPTITTKL</sequence>
<evidence type="ECO:0000256" key="1">
    <source>
        <dbReference type="ARBA" id="ARBA00004370"/>
    </source>
</evidence>
<evidence type="ECO:0000256" key="4">
    <source>
        <dbReference type="ARBA" id="ARBA00023136"/>
    </source>
</evidence>
<evidence type="ECO:0000256" key="2">
    <source>
        <dbReference type="ARBA" id="ARBA00022692"/>
    </source>
</evidence>
<dbReference type="CDD" id="cd14978">
    <property type="entry name" value="7tmA_FMRFamide_R-like"/>
    <property type="match status" value="1"/>
</dbReference>
<reference evidence="5" key="1">
    <citation type="submission" date="2022-03" db="EMBL/GenBank/DDBJ databases">
        <authorList>
            <person name="Martin C."/>
        </authorList>
    </citation>
    <scope>NUCLEOTIDE SEQUENCE</scope>
</reference>
<dbReference type="PRINTS" id="PR00237">
    <property type="entry name" value="GPCRRHODOPSN"/>
</dbReference>